<dbReference type="Gene3D" id="1.10.10.60">
    <property type="entry name" value="Homeodomain-like"/>
    <property type="match status" value="1"/>
</dbReference>
<dbReference type="RefSeq" id="WP_176226540.1">
    <property type="nucleotide sequence ID" value="NZ_BLRV01000044.1"/>
</dbReference>
<evidence type="ECO:0000256" key="4">
    <source>
        <dbReference type="ARBA" id="ARBA00023163"/>
    </source>
</evidence>
<keyword evidence="3" id="KW-0238">DNA-binding</keyword>
<reference evidence="7 8" key="1">
    <citation type="journal article" date="2020" name="Front. Microbiol.">
        <title>Single-cell genomics of novel Actinobacteria with the Wood-Ljungdahl pathway discovered in a serpentinizing system.</title>
        <authorList>
            <person name="Merino N."/>
            <person name="Kawai M."/>
            <person name="Boyd E.S."/>
            <person name="Colman D.R."/>
            <person name="McGlynn S.E."/>
            <person name="Nealson K.H."/>
            <person name="Kurokawa K."/>
            <person name="Hongoh Y."/>
        </authorList>
    </citation>
    <scope>NUCLEOTIDE SEQUENCE [LARGE SCALE GENOMIC DNA]</scope>
    <source>
        <strain evidence="7 8">S06</strain>
    </source>
</reference>
<evidence type="ECO:0000256" key="1">
    <source>
        <dbReference type="ARBA" id="ARBA00010466"/>
    </source>
</evidence>
<evidence type="ECO:0000256" key="2">
    <source>
        <dbReference type="ARBA" id="ARBA00023015"/>
    </source>
</evidence>
<dbReference type="PANTHER" id="PTHR34294">
    <property type="entry name" value="TRANSCRIPTIONAL REGULATOR-RELATED"/>
    <property type="match status" value="1"/>
</dbReference>
<dbReference type="AlphaFoldDB" id="A0A6V8NMU0"/>
<name>A0A6V8NMU0_9ACTN</name>
<comment type="similarity">
    <text evidence="1">Belongs to the SorC transcriptional regulatory family.</text>
</comment>
<dbReference type="EMBL" id="BLRV01000044">
    <property type="protein sequence ID" value="GFP21407.1"/>
    <property type="molecule type" value="Genomic_DNA"/>
</dbReference>
<keyword evidence="2" id="KW-0805">Transcription regulation</keyword>
<dbReference type="Proteomes" id="UP000580051">
    <property type="component" value="Unassembled WGS sequence"/>
</dbReference>
<evidence type="ECO:0000259" key="5">
    <source>
        <dbReference type="Pfam" id="PF04198"/>
    </source>
</evidence>
<dbReference type="InterPro" id="IPR051054">
    <property type="entry name" value="SorC_transcr_regulators"/>
</dbReference>
<feature type="domain" description="Sugar-binding" evidence="5">
    <location>
        <begin position="60"/>
        <end position="311"/>
    </location>
</feature>
<evidence type="ECO:0000313" key="8">
    <source>
        <dbReference type="Proteomes" id="UP000580051"/>
    </source>
</evidence>
<gene>
    <name evidence="7" type="ORF">HKBW3S06_00634</name>
</gene>
<evidence type="ECO:0000259" key="6">
    <source>
        <dbReference type="Pfam" id="PF13518"/>
    </source>
</evidence>
<evidence type="ECO:0000313" key="7">
    <source>
        <dbReference type="EMBL" id="GFP21407.1"/>
    </source>
</evidence>
<comment type="caution">
    <text evidence="7">The sequence shown here is derived from an EMBL/GenBank/DDBJ whole genome shotgun (WGS) entry which is preliminary data.</text>
</comment>
<dbReference type="Gene3D" id="3.40.50.1360">
    <property type="match status" value="1"/>
</dbReference>
<dbReference type="GO" id="GO:0030246">
    <property type="term" value="F:carbohydrate binding"/>
    <property type="evidence" value="ECO:0007669"/>
    <property type="project" value="InterPro"/>
</dbReference>
<dbReference type="Pfam" id="PF04198">
    <property type="entry name" value="Sugar-bind"/>
    <property type="match status" value="1"/>
</dbReference>
<dbReference type="InterPro" id="IPR007324">
    <property type="entry name" value="Sugar-bd_dom_put"/>
</dbReference>
<proteinExistence type="inferred from homology"/>
<dbReference type="GO" id="GO:0003677">
    <property type="term" value="F:DNA binding"/>
    <property type="evidence" value="ECO:0007669"/>
    <property type="project" value="UniProtKB-KW"/>
</dbReference>
<dbReference type="InterPro" id="IPR055247">
    <property type="entry name" value="InsJ-like_HTH"/>
</dbReference>
<dbReference type="Pfam" id="PF13518">
    <property type="entry name" value="HTH_28"/>
    <property type="match status" value="1"/>
</dbReference>
<accession>A0A6V8NMU0</accession>
<evidence type="ECO:0000256" key="3">
    <source>
        <dbReference type="ARBA" id="ARBA00023125"/>
    </source>
</evidence>
<dbReference type="PANTHER" id="PTHR34294:SF1">
    <property type="entry name" value="TRANSCRIPTIONAL REGULATOR LSRR"/>
    <property type="match status" value="1"/>
</dbReference>
<sequence>MTNIDHKFLTKIAQQYYQEGKTQEKIAKKFHISRPTVSRLLSKAKEEGIVTIAIKNLAEDALVMEKDLEDRGKLREAILVSSKSDPVQNLRSVAEAAALFLDRILKDGDLVGVSWGVALREVANCLKPSRKVKIKVVPLTGGVGQTMVGIHANSIATKIAEEYGGTAYLLHAPAIVDNREIRDVIIKESRTKEILEMGKQVDVALVGIGFPNSKSTMVRTGYFSLEDIRRVKEAGGVGDICARFFDQEGGKVITALDERIIGLDLDELKSIDCVVGVMCGEDRAKAAAAAMKVGLINVLVTDTITARKILRVLKERVNASTKQ</sequence>
<organism evidence="7 8">
    <name type="scientific">Candidatus Hakubella thermalkaliphila</name>
    <dbReference type="NCBI Taxonomy" id="2754717"/>
    <lineage>
        <taxon>Bacteria</taxon>
        <taxon>Bacillati</taxon>
        <taxon>Actinomycetota</taxon>
        <taxon>Actinomycetota incertae sedis</taxon>
        <taxon>Candidatus Hakubellales</taxon>
        <taxon>Candidatus Hakubellaceae</taxon>
        <taxon>Candidatus Hakubella</taxon>
    </lineage>
</organism>
<protein>
    <submittedName>
        <fullName evidence="7">Deoxyribonucleoside regulator</fullName>
    </submittedName>
</protein>
<feature type="domain" description="Insertion element IS150 protein InsJ-like helix-turn-helix" evidence="6">
    <location>
        <begin position="15"/>
        <end position="50"/>
    </location>
</feature>
<dbReference type="InterPro" id="IPR037171">
    <property type="entry name" value="NagB/RpiA_transferase-like"/>
</dbReference>
<keyword evidence="4" id="KW-0804">Transcription</keyword>
<dbReference type="SUPFAM" id="SSF100950">
    <property type="entry name" value="NagB/RpiA/CoA transferase-like"/>
    <property type="match status" value="1"/>
</dbReference>